<accession>A0A7W4K9D8</accession>
<evidence type="ECO:0000313" key="2">
    <source>
        <dbReference type="EMBL" id="MBB2202752.1"/>
    </source>
</evidence>
<keyword evidence="1" id="KW-0812">Transmembrane</keyword>
<feature type="transmembrane region" description="Helical" evidence="1">
    <location>
        <begin position="64"/>
        <end position="83"/>
    </location>
</feature>
<proteinExistence type="predicted"/>
<reference evidence="2 3" key="1">
    <citation type="submission" date="2020-04" db="EMBL/GenBank/DDBJ databases">
        <title>Description of novel Gluconacetobacter.</title>
        <authorList>
            <person name="Sombolestani A."/>
        </authorList>
    </citation>
    <scope>NUCLEOTIDE SEQUENCE [LARGE SCALE GENOMIC DNA]</scope>
    <source>
        <strain evidence="2 3">LMG 27802</strain>
    </source>
</reference>
<keyword evidence="1" id="KW-1133">Transmembrane helix</keyword>
<feature type="transmembrane region" description="Helical" evidence="1">
    <location>
        <begin position="90"/>
        <end position="119"/>
    </location>
</feature>
<dbReference type="AlphaFoldDB" id="A0A7W4K9D8"/>
<comment type="caution">
    <text evidence="2">The sequence shown here is derived from an EMBL/GenBank/DDBJ whole genome shotgun (WGS) entry which is preliminary data.</text>
</comment>
<organism evidence="2 3">
    <name type="scientific">Gluconacetobacter tumulisoli</name>
    <dbReference type="NCBI Taxonomy" id="1286189"/>
    <lineage>
        <taxon>Bacteria</taxon>
        <taxon>Pseudomonadati</taxon>
        <taxon>Pseudomonadota</taxon>
        <taxon>Alphaproteobacteria</taxon>
        <taxon>Acetobacterales</taxon>
        <taxon>Acetobacteraceae</taxon>
        <taxon>Gluconacetobacter</taxon>
    </lineage>
</organism>
<keyword evidence="3" id="KW-1185">Reference proteome</keyword>
<dbReference type="Proteomes" id="UP000578030">
    <property type="component" value="Unassembled WGS sequence"/>
</dbReference>
<gene>
    <name evidence="2" type="ORF">HLH28_14440</name>
</gene>
<protein>
    <submittedName>
        <fullName evidence="2">Uncharacterized protein</fullName>
    </submittedName>
</protein>
<dbReference type="EMBL" id="JABEQM010000013">
    <property type="protein sequence ID" value="MBB2202752.1"/>
    <property type="molecule type" value="Genomic_DNA"/>
</dbReference>
<sequence>MGCAIAVLMMAPLIGGLFVLLRDVFGALTLPFSLLFGMAGRGDHAAALGHVVGAMGSDLLRHPLRALCAAALCGASTVLFVLARGAGARLMLIGAATASIGAAWLGGYPVALVLAPGFITECLCAMRPAGRWPK</sequence>
<name>A0A7W4K9D8_9PROT</name>
<evidence type="ECO:0000313" key="3">
    <source>
        <dbReference type="Proteomes" id="UP000578030"/>
    </source>
</evidence>
<evidence type="ECO:0000256" key="1">
    <source>
        <dbReference type="SAM" id="Phobius"/>
    </source>
</evidence>
<keyword evidence="1" id="KW-0472">Membrane</keyword>